<comment type="caution">
    <text evidence="2">The sequence shown here is derived from an EMBL/GenBank/DDBJ whole genome shotgun (WGS) entry which is preliminary data.</text>
</comment>
<dbReference type="OrthoDB" id="9792260at2"/>
<accession>A0A101XQE4</accession>
<evidence type="ECO:0008006" key="4">
    <source>
        <dbReference type="Google" id="ProtNLM"/>
    </source>
</evidence>
<name>A0A101XQE4_9BACL</name>
<dbReference type="GO" id="GO:0004089">
    <property type="term" value="F:carbonate dehydratase activity"/>
    <property type="evidence" value="ECO:0007669"/>
    <property type="project" value="InterPro"/>
</dbReference>
<reference evidence="2 3" key="1">
    <citation type="submission" date="2015-12" db="EMBL/GenBank/DDBJ databases">
        <title>Draft genome sequence of Acidibacillus ferrooxidans ITV001, isolated from a chalcopyrite acid mine drainage site in Brazil.</title>
        <authorList>
            <person name="Dall'Agnol H."/>
            <person name="Nancucheo I."/>
            <person name="Johnson B."/>
            <person name="Oliveira R."/>
            <person name="Leite L."/>
            <person name="Pylro V."/>
            <person name="Nunes G.L."/>
            <person name="Tzotzos G."/>
            <person name="Fernandes G.R."/>
            <person name="Dutra J."/>
            <person name="Orellana S.C."/>
            <person name="Oliveira G."/>
        </authorList>
    </citation>
    <scope>NUCLEOTIDE SEQUENCE [LARGE SCALE GENOMIC DNA]</scope>
    <source>
        <strain evidence="3">ITV01</strain>
    </source>
</reference>
<dbReference type="SUPFAM" id="SSF53056">
    <property type="entry name" value="beta-carbonic anhydrase, cab"/>
    <property type="match status" value="1"/>
</dbReference>
<dbReference type="InterPro" id="IPR001765">
    <property type="entry name" value="Carbonic_anhydrase"/>
</dbReference>
<evidence type="ECO:0000313" key="3">
    <source>
        <dbReference type="Proteomes" id="UP000053557"/>
    </source>
</evidence>
<dbReference type="RefSeq" id="WP_067716577.1">
    <property type="nucleotide sequence ID" value="NZ_LPVJ01000043.1"/>
</dbReference>
<evidence type="ECO:0000256" key="1">
    <source>
        <dbReference type="ARBA" id="ARBA00006217"/>
    </source>
</evidence>
<sequence length="169" mass="19331">MYFDGNKKALFLTGMDQELQPLLQRATEIKPENVMMLQTYGPEISQPYGDLMRDIIVAVYQEKVEDIFVVGIKGEQRNAVNMRELQNKICEQEEKKEEIKTIDFVLKHCVPEFPGVSLNEWLEGSTSVIEGLQKSVQFLRDHPLIPTDLSVYGLLMDKESGELIEIQAP</sequence>
<evidence type="ECO:0000313" key="2">
    <source>
        <dbReference type="EMBL" id="KUO95654.1"/>
    </source>
</evidence>
<dbReference type="Proteomes" id="UP000053557">
    <property type="component" value="Unassembled WGS sequence"/>
</dbReference>
<protein>
    <recommendedName>
        <fullName evidence="4">Carbonic anhydrase</fullName>
    </recommendedName>
</protein>
<dbReference type="PANTHER" id="PTHR43175">
    <property type="entry name" value="CARBONIC ANHYDRASE"/>
    <property type="match status" value="1"/>
</dbReference>
<dbReference type="AlphaFoldDB" id="A0A101XQE4"/>
<comment type="similarity">
    <text evidence="1">Belongs to the beta-class carbonic anhydrase family.</text>
</comment>
<gene>
    <name evidence="2" type="ORF">ATW55_14580</name>
</gene>
<dbReference type="EMBL" id="LPVJ01000043">
    <property type="protein sequence ID" value="KUO95654.1"/>
    <property type="molecule type" value="Genomic_DNA"/>
</dbReference>
<organism evidence="2 3">
    <name type="scientific">Ferroacidibacillus organovorans</name>
    <dbReference type="NCBI Taxonomy" id="1765683"/>
    <lineage>
        <taxon>Bacteria</taxon>
        <taxon>Bacillati</taxon>
        <taxon>Bacillota</taxon>
        <taxon>Bacilli</taxon>
        <taxon>Bacillales</taxon>
        <taxon>Alicyclobacillaceae</taxon>
        <taxon>Ferroacidibacillus</taxon>
    </lineage>
</organism>
<keyword evidence="3" id="KW-1185">Reference proteome</keyword>
<dbReference type="PANTHER" id="PTHR43175:SF1">
    <property type="entry name" value="CARBONIC ANHYDRASE-LIKE PROTEIN YBCF-RELATED"/>
    <property type="match status" value="1"/>
</dbReference>
<proteinExistence type="inferred from homology"/>
<dbReference type="GO" id="GO:0008270">
    <property type="term" value="F:zinc ion binding"/>
    <property type="evidence" value="ECO:0007669"/>
    <property type="project" value="InterPro"/>
</dbReference>
<dbReference type="InterPro" id="IPR036874">
    <property type="entry name" value="Carbonic_anhydrase_sf"/>
</dbReference>
<dbReference type="Gene3D" id="3.40.1050.10">
    <property type="entry name" value="Carbonic anhydrase"/>
    <property type="match status" value="1"/>
</dbReference>